<keyword evidence="10" id="KW-0498">Mitosis</keyword>
<keyword evidence="11" id="KW-0995">Kinetochore</keyword>
<feature type="region of interest" description="Disordered" evidence="17">
    <location>
        <begin position="167"/>
        <end position="204"/>
    </location>
</feature>
<evidence type="ECO:0000256" key="14">
    <source>
        <dbReference type="ARBA" id="ARBA00023306"/>
    </source>
</evidence>
<name>A0A9W9LLH0_9EURO</name>
<dbReference type="GO" id="GO:0072686">
    <property type="term" value="C:mitotic spindle"/>
    <property type="evidence" value="ECO:0007669"/>
    <property type="project" value="InterPro"/>
</dbReference>
<evidence type="ECO:0000256" key="13">
    <source>
        <dbReference type="ARBA" id="ARBA00023242"/>
    </source>
</evidence>
<evidence type="ECO:0000256" key="12">
    <source>
        <dbReference type="ARBA" id="ARBA00023212"/>
    </source>
</evidence>
<keyword evidence="8" id="KW-0132">Cell division</keyword>
<dbReference type="GO" id="GO:0005876">
    <property type="term" value="C:spindle microtubule"/>
    <property type="evidence" value="ECO:0007669"/>
    <property type="project" value="TreeGrafter"/>
</dbReference>
<reference evidence="18" key="2">
    <citation type="journal article" date="2023" name="IMA Fungus">
        <title>Comparative genomic study of the Penicillium genus elucidates a diverse pangenome and 15 lateral gene transfer events.</title>
        <authorList>
            <person name="Petersen C."/>
            <person name="Sorensen T."/>
            <person name="Nielsen M.R."/>
            <person name="Sondergaard T.E."/>
            <person name="Sorensen J.L."/>
            <person name="Fitzpatrick D.A."/>
            <person name="Frisvad J.C."/>
            <person name="Nielsen K.L."/>
        </authorList>
    </citation>
    <scope>NUCLEOTIDE SEQUENCE</scope>
    <source>
        <strain evidence="18">IBT 21917</strain>
    </source>
</reference>
<dbReference type="PANTHER" id="PTHR28025">
    <property type="entry name" value="DASH COMPLEX SUBUNIT DAD1"/>
    <property type="match status" value="1"/>
</dbReference>
<evidence type="ECO:0000256" key="10">
    <source>
        <dbReference type="ARBA" id="ARBA00022776"/>
    </source>
</evidence>
<evidence type="ECO:0000256" key="16">
    <source>
        <dbReference type="ARBA" id="ARBA00030566"/>
    </source>
</evidence>
<evidence type="ECO:0000256" key="17">
    <source>
        <dbReference type="SAM" id="MobiDB-lite"/>
    </source>
</evidence>
<proteinExistence type="inferred from homology"/>
<keyword evidence="19" id="KW-1185">Reference proteome</keyword>
<protein>
    <recommendedName>
        <fullName evidence="5">DASH complex subunit DAD1</fullName>
    </recommendedName>
    <alternativeName>
        <fullName evidence="16">Outer kinetochore protein DAD1</fullName>
    </alternativeName>
</protein>
<evidence type="ECO:0000256" key="11">
    <source>
        <dbReference type="ARBA" id="ARBA00022838"/>
    </source>
</evidence>
<dbReference type="GO" id="GO:0051301">
    <property type="term" value="P:cell division"/>
    <property type="evidence" value="ECO:0007669"/>
    <property type="project" value="UniProtKB-KW"/>
</dbReference>
<evidence type="ECO:0000256" key="8">
    <source>
        <dbReference type="ARBA" id="ARBA00022618"/>
    </source>
</evidence>
<feature type="compositionally biased region" description="Basic and acidic residues" evidence="17">
    <location>
        <begin position="193"/>
        <end position="204"/>
    </location>
</feature>
<evidence type="ECO:0000256" key="3">
    <source>
        <dbReference type="ARBA" id="ARBA00004629"/>
    </source>
</evidence>
<evidence type="ECO:0000313" key="18">
    <source>
        <dbReference type="EMBL" id="KAJ5165879.1"/>
    </source>
</evidence>
<sequence length="204" mass="22905">MCFGSSKDDDPYWWGYIDDGQGWTARRKSKYMKTPEYNKDLRRQLRQQRKESKHPLAAPSHPGESSIAGPSCGTCAPASKSITVPLYLAFPETNQMAWLSTPGSGERAETPTVFEQQREELVREIAVGMEQVLQNMNRLNRNLESIISVGNEFGTVEALWSQFENFMGRPEDEVEEGGKRKESEETQGSAGAQHEDVEGDSRGQ</sequence>
<feature type="compositionally biased region" description="Basic and acidic residues" evidence="17">
    <location>
        <begin position="36"/>
        <end position="54"/>
    </location>
</feature>
<evidence type="ECO:0000256" key="9">
    <source>
        <dbReference type="ARBA" id="ARBA00022701"/>
    </source>
</evidence>
<evidence type="ECO:0000256" key="6">
    <source>
        <dbReference type="ARBA" id="ARBA00022454"/>
    </source>
</evidence>
<evidence type="ECO:0000256" key="4">
    <source>
        <dbReference type="ARBA" id="ARBA00010146"/>
    </source>
</evidence>
<keyword evidence="9" id="KW-0493">Microtubule</keyword>
<keyword evidence="13" id="KW-0539">Nucleus</keyword>
<keyword evidence="6" id="KW-0158">Chromosome</keyword>
<evidence type="ECO:0000256" key="1">
    <source>
        <dbReference type="ARBA" id="ARBA00004123"/>
    </source>
</evidence>
<evidence type="ECO:0000313" key="19">
    <source>
        <dbReference type="Proteomes" id="UP001146351"/>
    </source>
</evidence>
<dbReference type="Pfam" id="PF08649">
    <property type="entry name" value="DASH_Dad1"/>
    <property type="match status" value="1"/>
</dbReference>
<reference evidence="18" key="1">
    <citation type="submission" date="2022-11" db="EMBL/GenBank/DDBJ databases">
        <authorList>
            <person name="Petersen C."/>
        </authorList>
    </citation>
    <scope>NUCLEOTIDE SEQUENCE</scope>
    <source>
        <strain evidence="18">IBT 21917</strain>
    </source>
</reference>
<dbReference type="GO" id="GO:0051010">
    <property type="term" value="F:microtubule plus-end binding"/>
    <property type="evidence" value="ECO:0007669"/>
    <property type="project" value="TreeGrafter"/>
</dbReference>
<dbReference type="Proteomes" id="UP001146351">
    <property type="component" value="Unassembled WGS sequence"/>
</dbReference>
<dbReference type="GO" id="GO:0042729">
    <property type="term" value="C:DASH complex"/>
    <property type="evidence" value="ECO:0007669"/>
    <property type="project" value="InterPro"/>
</dbReference>
<dbReference type="PANTHER" id="PTHR28025:SF1">
    <property type="entry name" value="DASH COMPLEX SUBUNIT DAD1"/>
    <property type="match status" value="1"/>
</dbReference>
<gene>
    <name evidence="18" type="ORF">N7492_006175</name>
</gene>
<feature type="region of interest" description="Disordered" evidence="17">
    <location>
        <begin position="34"/>
        <end position="71"/>
    </location>
</feature>
<comment type="subcellular location">
    <subcellularLocation>
        <location evidence="3">Chromosome</location>
        <location evidence="3">Centromere</location>
        <location evidence="3">Kinetochore</location>
    </subcellularLocation>
    <subcellularLocation>
        <location evidence="2">Cytoplasm</location>
        <location evidence="2">Cytoskeleton</location>
        <location evidence="2">Spindle</location>
    </subcellularLocation>
    <subcellularLocation>
        <location evidence="1">Nucleus</location>
    </subcellularLocation>
</comment>
<keyword evidence="14" id="KW-0131">Cell cycle</keyword>
<evidence type="ECO:0000256" key="15">
    <source>
        <dbReference type="ARBA" id="ARBA00023328"/>
    </source>
</evidence>
<comment type="similarity">
    <text evidence="4">Belongs to the DASH complex DAD1 family.</text>
</comment>
<keyword evidence="12" id="KW-0206">Cytoskeleton</keyword>
<dbReference type="GO" id="GO:0044732">
    <property type="term" value="C:mitotic spindle pole body"/>
    <property type="evidence" value="ECO:0007669"/>
    <property type="project" value="TreeGrafter"/>
</dbReference>
<evidence type="ECO:0000256" key="2">
    <source>
        <dbReference type="ARBA" id="ARBA00004186"/>
    </source>
</evidence>
<evidence type="ECO:0000256" key="5">
    <source>
        <dbReference type="ARBA" id="ARBA00020261"/>
    </source>
</evidence>
<evidence type="ECO:0000256" key="7">
    <source>
        <dbReference type="ARBA" id="ARBA00022490"/>
    </source>
</evidence>
<keyword evidence="15" id="KW-0137">Centromere</keyword>
<comment type="caution">
    <text evidence="18">The sequence shown here is derived from an EMBL/GenBank/DDBJ whole genome shotgun (WGS) entry which is preliminary data.</text>
</comment>
<dbReference type="AlphaFoldDB" id="A0A9W9LLH0"/>
<dbReference type="OrthoDB" id="5566853at2759"/>
<organism evidence="18 19">
    <name type="scientific">Penicillium capsulatum</name>
    <dbReference type="NCBI Taxonomy" id="69766"/>
    <lineage>
        <taxon>Eukaryota</taxon>
        <taxon>Fungi</taxon>
        <taxon>Dikarya</taxon>
        <taxon>Ascomycota</taxon>
        <taxon>Pezizomycotina</taxon>
        <taxon>Eurotiomycetes</taxon>
        <taxon>Eurotiomycetidae</taxon>
        <taxon>Eurotiales</taxon>
        <taxon>Aspergillaceae</taxon>
        <taxon>Penicillium</taxon>
    </lineage>
</organism>
<dbReference type="EMBL" id="JAPQKO010000004">
    <property type="protein sequence ID" value="KAJ5165879.1"/>
    <property type="molecule type" value="Genomic_DNA"/>
</dbReference>
<dbReference type="InterPro" id="IPR013958">
    <property type="entry name" value="DASH_Dad1"/>
</dbReference>
<keyword evidence="7" id="KW-0963">Cytoplasm</keyword>
<accession>A0A9W9LLH0</accession>